<dbReference type="RefSeq" id="WP_138644437.1">
    <property type="nucleotide sequence ID" value="NZ_VCKW01000029.1"/>
</dbReference>
<keyword evidence="1" id="KW-0472">Membrane</keyword>
<comment type="caution">
    <text evidence="2">The sequence shown here is derived from an EMBL/GenBank/DDBJ whole genome shotgun (WGS) entry which is preliminary data.</text>
</comment>
<dbReference type="AlphaFoldDB" id="A0A5C4JH92"/>
<evidence type="ECO:0000256" key="1">
    <source>
        <dbReference type="SAM" id="Phobius"/>
    </source>
</evidence>
<protein>
    <submittedName>
        <fullName evidence="2">Uncharacterized protein</fullName>
    </submittedName>
</protein>
<evidence type="ECO:0000313" key="2">
    <source>
        <dbReference type="EMBL" id="TMR04730.1"/>
    </source>
</evidence>
<keyword evidence="1" id="KW-1133">Transmembrane helix</keyword>
<name>A0A5C4JH92_9ACTN</name>
<evidence type="ECO:0000313" key="3">
    <source>
        <dbReference type="Proteomes" id="UP000309174"/>
    </source>
</evidence>
<accession>A0A5C4JH92</accession>
<keyword evidence="3" id="KW-1185">Reference proteome</keyword>
<organism evidence="2 3">
    <name type="scientific">Actinomadura soli</name>
    <dbReference type="NCBI Taxonomy" id="2508997"/>
    <lineage>
        <taxon>Bacteria</taxon>
        <taxon>Bacillati</taxon>
        <taxon>Actinomycetota</taxon>
        <taxon>Actinomycetes</taxon>
        <taxon>Streptosporangiales</taxon>
        <taxon>Thermomonosporaceae</taxon>
        <taxon>Actinomadura</taxon>
    </lineage>
</organism>
<dbReference type="OrthoDB" id="9833013at2"/>
<reference evidence="2 3" key="1">
    <citation type="submission" date="2019-05" db="EMBL/GenBank/DDBJ databases">
        <title>Draft genome sequence of Actinomadura sp. 14C53.</title>
        <authorList>
            <person name="Saricaoglu S."/>
            <person name="Isik K."/>
        </authorList>
    </citation>
    <scope>NUCLEOTIDE SEQUENCE [LARGE SCALE GENOMIC DNA]</scope>
    <source>
        <strain evidence="2 3">14C53</strain>
    </source>
</reference>
<sequence>MDELAEAATIIQAVTVILGILFAIMQLRQVSLARNLETMKSLFDGFAELSSYAERKAILDTGPVEPQTASEQDLLLYARHADFFHSLGFHSRNKFVSRRYLLELYSGGIISMWQCLEPFVQYMRDEKGVSNYSHDFEALAAAAQAYRAKNFPSESLRWAAGSEPG</sequence>
<keyword evidence="1" id="KW-0812">Transmembrane</keyword>
<dbReference type="Proteomes" id="UP000309174">
    <property type="component" value="Unassembled WGS sequence"/>
</dbReference>
<feature type="transmembrane region" description="Helical" evidence="1">
    <location>
        <begin position="6"/>
        <end position="25"/>
    </location>
</feature>
<gene>
    <name evidence="2" type="ORF">ETD83_08060</name>
</gene>
<dbReference type="EMBL" id="VCKW01000029">
    <property type="protein sequence ID" value="TMR04730.1"/>
    <property type="molecule type" value="Genomic_DNA"/>
</dbReference>
<proteinExistence type="predicted"/>